<feature type="domain" description="Schlafen AlbA-2" evidence="2">
    <location>
        <begin position="343"/>
        <end position="454"/>
    </location>
</feature>
<protein>
    <recommendedName>
        <fullName evidence="2">Schlafen AlbA-2 domain-containing protein</fullName>
    </recommendedName>
</protein>
<evidence type="ECO:0000256" key="1">
    <source>
        <dbReference type="SAM" id="MobiDB-lite"/>
    </source>
</evidence>
<keyword evidence="4" id="KW-1185">Reference proteome</keyword>
<evidence type="ECO:0000313" key="4">
    <source>
        <dbReference type="Proteomes" id="UP001497497"/>
    </source>
</evidence>
<dbReference type="Pfam" id="PF04326">
    <property type="entry name" value="SLFN_AlbA_2"/>
    <property type="match status" value="1"/>
</dbReference>
<proteinExistence type="predicted"/>
<dbReference type="Gene3D" id="3.30.950.30">
    <property type="entry name" value="Schlafen, AAA domain"/>
    <property type="match status" value="1"/>
</dbReference>
<dbReference type="PANTHER" id="PTHR12155">
    <property type="entry name" value="SCHLAFEN"/>
    <property type="match status" value="1"/>
</dbReference>
<accession>A0AAV2I6Y4</accession>
<dbReference type="InterPro" id="IPR007421">
    <property type="entry name" value="Schlafen_AlbA_2_dom"/>
</dbReference>
<feature type="region of interest" description="Disordered" evidence="1">
    <location>
        <begin position="210"/>
        <end position="233"/>
    </location>
</feature>
<dbReference type="AlphaFoldDB" id="A0AAV2I6Y4"/>
<evidence type="ECO:0000259" key="2">
    <source>
        <dbReference type="Pfam" id="PF04326"/>
    </source>
</evidence>
<comment type="caution">
    <text evidence="3">The sequence shown here is derived from an EMBL/GenBank/DDBJ whole genome shotgun (WGS) entry which is preliminary data.</text>
</comment>
<gene>
    <name evidence="3" type="ORF">GSLYS_00015455001</name>
</gene>
<name>A0AAV2I6Y4_LYMST</name>
<feature type="compositionally biased region" description="Pro residues" evidence="1">
    <location>
        <begin position="52"/>
        <end position="64"/>
    </location>
</feature>
<evidence type="ECO:0000313" key="3">
    <source>
        <dbReference type="EMBL" id="CAL1541849.1"/>
    </source>
</evidence>
<dbReference type="InterPro" id="IPR038461">
    <property type="entry name" value="Schlafen_AlbA_2_dom_sf"/>
</dbReference>
<sequence>MADPSKDQASDPAEQSSKRSHETAALPPAPESSARPTGRDSPTDPQSQARPPANPSPSPAPRDSPAPEEDLDDVFATDDDQDVEDIDEEDVVEPKFGIYVGPLRLNMNPDNTAKNIFRLLNCIGIRCAAVTEVSVHPDSGYAKVEFKAVAAEDHCVKVFSDIFSVMNVFDLRRLVDNPKHLKVRKITQEIVDCQQEYSEVSQLFVGAAKSKLPKPPRQKKTGPTPEPSDGPLLCNDTVSYTPVREGIITVMKGTPQGGDVEKLYDLVCLSLATEKVQFEILEEVDSEGGDEEGEEELYILGDWQTCIDTHTTLPQFRFCRGVSFYSNRDKMPQPEGCAVLLTYKEYQKSNLILAKYMSALLNMGKGGSIYFGVTDDGTIKGINLNASAEQSFRRSLDQQVNRVKPLVITAVYQCTISKIMSPNGLIVPDTKVIEIRVKAEPPPPCLYKVDGRPYFLNKNGVVTDKVK</sequence>
<dbReference type="InterPro" id="IPR029684">
    <property type="entry name" value="Schlafen"/>
</dbReference>
<reference evidence="3 4" key="1">
    <citation type="submission" date="2024-04" db="EMBL/GenBank/DDBJ databases">
        <authorList>
            <consortium name="Genoscope - CEA"/>
            <person name="William W."/>
        </authorList>
    </citation>
    <scope>NUCLEOTIDE SEQUENCE [LARGE SCALE GENOMIC DNA]</scope>
</reference>
<dbReference type="Proteomes" id="UP001497497">
    <property type="component" value="Unassembled WGS sequence"/>
</dbReference>
<organism evidence="3 4">
    <name type="scientific">Lymnaea stagnalis</name>
    <name type="common">Great pond snail</name>
    <name type="synonym">Helix stagnalis</name>
    <dbReference type="NCBI Taxonomy" id="6523"/>
    <lineage>
        <taxon>Eukaryota</taxon>
        <taxon>Metazoa</taxon>
        <taxon>Spiralia</taxon>
        <taxon>Lophotrochozoa</taxon>
        <taxon>Mollusca</taxon>
        <taxon>Gastropoda</taxon>
        <taxon>Heterobranchia</taxon>
        <taxon>Euthyneura</taxon>
        <taxon>Panpulmonata</taxon>
        <taxon>Hygrophila</taxon>
        <taxon>Lymnaeoidea</taxon>
        <taxon>Lymnaeidae</taxon>
        <taxon>Lymnaea</taxon>
    </lineage>
</organism>
<feature type="compositionally biased region" description="Basic residues" evidence="1">
    <location>
        <begin position="211"/>
        <end position="220"/>
    </location>
</feature>
<feature type="region of interest" description="Disordered" evidence="1">
    <location>
        <begin position="1"/>
        <end position="73"/>
    </location>
</feature>
<dbReference type="EMBL" id="CAXITT010000454">
    <property type="protein sequence ID" value="CAL1541849.1"/>
    <property type="molecule type" value="Genomic_DNA"/>
</dbReference>
<dbReference type="PANTHER" id="PTHR12155:SF41">
    <property type="entry name" value="SCHLAFEN ALBA-2 DOMAIN-CONTAINING PROTEIN"/>
    <property type="match status" value="1"/>
</dbReference>